<protein>
    <submittedName>
        <fullName evidence="2">Aminopeptidase, family M28, containing PA domain</fullName>
    </submittedName>
</protein>
<dbReference type="PhylomeDB" id="Q5JES1"/>
<dbReference type="EnsemblBacteria" id="BAD86101">
    <property type="protein sequence ID" value="BAD86101"/>
    <property type="gene ID" value="TK1912"/>
</dbReference>
<dbReference type="PANTHER" id="PTHR12147">
    <property type="entry name" value="METALLOPEPTIDASE M28 FAMILY MEMBER"/>
    <property type="match status" value="1"/>
</dbReference>
<dbReference type="HOGENOM" id="CLU_035477_0_0_2"/>
<dbReference type="GO" id="GO:0006508">
    <property type="term" value="P:proteolysis"/>
    <property type="evidence" value="ECO:0000318"/>
    <property type="project" value="GO_Central"/>
</dbReference>
<dbReference type="SUPFAM" id="SSF53187">
    <property type="entry name" value="Zn-dependent exopeptidases"/>
    <property type="match status" value="1"/>
</dbReference>
<dbReference type="Gene3D" id="3.40.630.10">
    <property type="entry name" value="Zn peptidases"/>
    <property type="match status" value="1"/>
</dbReference>
<dbReference type="KEGG" id="tko:TK1912"/>
<evidence type="ECO:0000259" key="1">
    <source>
        <dbReference type="Pfam" id="PF04389"/>
    </source>
</evidence>
<dbReference type="InterPro" id="IPR045175">
    <property type="entry name" value="M28_fam"/>
</dbReference>
<dbReference type="AlphaFoldDB" id="Q5JES1"/>
<keyword evidence="2" id="KW-0645">Protease</keyword>
<organism evidence="2 3">
    <name type="scientific">Thermococcus kodakarensis (strain ATCC BAA-918 / JCM 12380 / KOD1)</name>
    <name type="common">Pyrococcus kodakaraensis (strain KOD1)</name>
    <dbReference type="NCBI Taxonomy" id="69014"/>
    <lineage>
        <taxon>Archaea</taxon>
        <taxon>Methanobacteriati</taxon>
        <taxon>Methanobacteriota</taxon>
        <taxon>Thermococci</taxon>
        <taxon>Thermococcales</taxon>
        <taxon>Thermococcaceae</taxon>
        <taxon>Thermococcus</taxon>
    </lineage>
</organism>
<dbReference type="Proteomes" id="UP000000536">
    <property type="component" value="Chromosome"/>
</dbReference>
<keyword evidence="2" id="KW-0378">Hydrolase</keyword>
<dbReference type="STRING" id="69014.TK1912"/>
<proteinExistence type="predicted"/>
<dbReference type="CDD" id="cd05643">
    <property type="entry name" value="M28_like"/>
    <property type="match status" value="1"/>
</dbReference>
<name>Q5JES1_THEKO</name>
<feature type="domain" description="Peptidase M28" evidence="1">
    <location>
        <begin position="225"/>
        <end position="408"/>
    </location>
</feature>
<dbReference type="GO" id="GO:0004177">
    <property type="term" value="F:aminopeptidase activity"/>
    <property type="evidence" value="ECO:0007669"/>
    <property type="project" value="UniProtKB-KW"/>
</dbReference>
<keyword evidence="3" id="KW-1185">Reference proteome</keyword>
<reference evidence="2 3" key="1">
    <citation type="journal article" date="2005" name="Genome Res.">
        <title>Complete genome sequence of the hyperthermophilic archaeon Thermococcus kodakaraensis KOD1 and comparison with Pyrococcus genomes.</title>
        <authorList>
            <person name="Fukui T."/>
            <person name="Atomi H."/>
            <person name="Kanai T."/>
            <person name="Matsumi R."/>
            <person name="Fujiwara S."/>
            <person name="Imanaka T."/>
        </authorList>
    </citation>
    <scope>NUCLEOTIDE SEQUENCE [LARGE SCALE GENOMIC DNA]</scope>
    <source>
        <strain evidence="3">ATCC BAA-918 / JCM 12380 / KOD1</strain>
    </source>
</reference>
<dbReference type="OrthoDB" id="18376at2157"/>
<dbReference type="Pfam" id="PF04389">
    <property type="entry name" value="Peptidase_M28"/>
    <property type="match status" value="1"/>
</dbReference>
<dbReference type="InParanoid" id="Q5JES1"/>
<evidence type="ECO:0000313" key="2">
    <source>
        <dbReference type="EMBL" id="BAD86101.1"/>
    </source>
</evidence>
<sequence length="561" mass="62852">MERFLRDSAEFSSDNVLNWIAGISHFHRIQGSKGLVEAAEYVLEELSRMGLEAKLLKDKYDGKRWHLTLPSPIAWEVIDGRLEVPGRTLTTAESPLLVMAHSPSGEVDGEVLPILRQEDWERAEGKVVLVGKDWRDAYRRANEVGASGFIAYREGTGEFYPYIGLFLTKEDLNWAQIPAFAVPEAVAKGLIRRALSGGVEVRGTAETEIKSSETLPMVYAEVGEPPYLLFTAHICHPKPGANDNASGNAMLLELARVLSKRENGRFGYAFLWVPEYHGSQAFIERAGVEEYYAGINLDMVAGSPDRSESTLMFVRTPFSRFSVVSGALEVAIELSNSRGKSFSGSRLPVMPFRAYPYEMGSDHDIFNFFGVPSVMPITWPDRFYHSSGDTIDKVSRETVAIVERAVLSAALFLSEEEKRRIEQFARGYARKVLGEIGMRLEPKESEKLVKAGLARDAEFLGLELNLEVETKAKPWLEWKERGLISERLIRSRAPGLAEDFKKLTEERATVTHLHELIMLGELLSEGNAYRAIEEEYGSIEREKLKRLVEILEEVGVVALSS</sequence>
<dbReference type="GO" id="GO:0008235">
    <property type="term" value="F:metalloexopeptidase activity"/>
    <property type="evidence" value="ECO:0007669"/>
    <property type="project" value="InterPro"/>
</dbReference>
<dbReference type="eggNOG" id="arCOG02959">
    <property type="taxonomic scope" value="Archaea"/>
</dbReference>
<gene>
    <name evidence="2" type="ordered locus">TK1912</name>
</gene>
<dbReference type="GeneID" id="78448445"/>
<accession>Q5JES1</accession>
<dbReference type="RefSeq" id="WP_011250863.1">
    <property type="nucleotide sequence ID" value="NC_006624.1"/>
</dbReference>
<dbReference type="Gene3D" id="3.50.30.30">
    <property type="match status" value="1"/>
</dbReference>
<dbReference type="InterPro" id="IPR007484">
    <property type="entry name" value="Peptidase_M28"/>
</dbReference>
<dbReference type="EMBL" id="AP006878">
    <property type="protein sequence ID" value="BAD86101.1"/>
    <property type="molecule type" value="Genomic_DNA"/>
</dbReference>
<dbReference type="PATRIC" id="fig|69014.16.peg.1869"/>
<keyword evidence="2" id="KW-0031">Aminopeptidase</keyword>
<evidence type="ECO:0000313" key="3">
    <source>
        <dbReference type="Proteomes" id="UP000000536"/>
    </source>
</evidence>
<dbReference type="PANTHER" id="PTHR12147:SF26">
    <property type="entry name" value="PEPTIDASE M28 DOMAIN-CONTAINING PROTEIN"/>
    <property type="match status" value="1"/>
</dbReference>